<gene>
    <name evidence="3" type="ORF">E3Q17_04405</name>
</gene>
<feature type="domain" description="Secreted protein CSS2 C-terminal" evidence="2">
    <location>
        <begin position="155"/>
        <end position="250"/>
    </location>
</feature>
<proteinExistence type="predicted"/>
<dbReference type="Proteomes" id="UP000307169">
    <property type="component" value="Unassembled WGS sequence"/>
</dbReference>
<organism evidence="3 4">
    <name type="scientific">Wallemia mellicola</name>
    <dbReference type="NCBI Taxonomy" id="1708541"/>
    <lineage>
        <taxon>Eukaryota</taxon>
        <taxon>Fungi</taxon>
        <taxon>Dikarya</taxon>
        <taxon>Basidiomycota</taxon>
        <taxon>Wallemiomycotina</taxon>
        <taxon>Wallemiomycetes</taxon>
        <taxon>Wallemiales</taxon>
        <taxon>Wallemiaceae</taxon>
        <taxon>Wallemia</taxon>
    </lineage>
</organism>
<dbReference type="AlphaFoldDB" id="A0A4T0NGC8"/>
<comment type="caution">
    <text evidence="3">The sequence shown here is derived from an EMBL/GenBank/DDBJ whole genome shotgun (WGS) entry which is preliminary data.</text>
</comment>
<feature type="chain" id="PRO_5020588692" description="Secreted protein CSS2 C-terminal domain-containing protein" evidence="1">
    <location>
        <begin position="27"/>
        <end position="294"/>
    </location>
</feature>
<reference evidence="3 4" key="1">
    <citation type="submission" date="2019-03" db="EMBL/GenBank/DDBJ databases">
        <title>Sequencing 25 genomes of Wallemia mellicola.</title>
        <authorList>
            <person name="Gostincar C."/>
        </authorList>
    </citation>
    <scope>NUCLEOTIDE SEQUENCE [LARGE SCALE GENOMIC DNA]</scope>
    <source>
        <strain evidence="3 4">EXF-1262</strain>
    </source>
</reference>
<sequence length="294" mass="32325">MKYATSWVAHIVLSITCLSFLPSLFAKELRRGKENCRGSDLCLVDPSSFDNFSTEENGGDDSGNFIPELSGGDPVNDESSFNGKRSMQKRLGLASCCFGQFANVAKRSENQAGAVDTHSVIQSRARDLPYNYRYGQGVPSRAWYDGIPNYASTALGINAGYNTLRQFIVDMITVANRDNRCNNDPFYDATQRTGLKMCIIDEGSCATTAEYETIYDGVDATLSYLKEQGCTRCCATLSHGGKWKATIKATTGKREDGSMDFIDPCILDCSSGVKHSCKTNEHYDNACRVVKDEL</sequence>
<evidence type="ECO:0000256" key="1">
    <source>
        <dbReference type="SAM" id="SignalP"/>
    </source>
</evidence>
<dbReference type="Pfam" id="PF20521">
    <property type="entry name" value="DUF6736"/>
    <property type="match status" value="1"/>
</dbReference>
<name>A0A4T0NGC8_9BASI</name>
<dbReference type="EMBL" id="SPRH01000113">
    <property type="protein sequence ID" value="TIB95036.1"/>
    <property type="molecule type" value="Genomic_DNA"/>
</dbReference>
<evidence type="ECO:0000313" key="3">
    <source>
        <dbReference type="EMBL" id="TIB95036.1"/>
    </source>
</evidence>
<protein>
    <recommendedName>
        <fullName evidence="2">Secreted protein CSS2 C-terminal domain-containing protein</fullName>
    </recommendedName>
</protein>
<evidence type="ECO:0000313" key="4">
    <source>
        <dbReference type="Proteomes" id="UP000307169"/>
    </source>
</evidence>
<feature type="signal peptide" evidence="1">
    <location>
        <begin position="1"/>
        <end position="26"/>
    </location>
</feature>
<accession>A0A4T0NGC8</accession>
<dbReference type="InterPro" id="IPR046624">
    <property type="entry name" value="CSS2_C"/>
</dbReference>
<evidence type="ECO:0000259" key="2">
    <source>
        <dbReference type="Pfam" id="PF20521"/>
    </source>
</evidence>
<keyword evidence="1" id="KW-0732">Signal</keyword>